<keyword evidence="1" id="KW-0812">Transmembrane</keyword>
<evidence type="ECO:0000313" key="3">
    <source>
        <dbReference type="Proteomes" id="UP000243459"/>
    </source>
</evidence>
<dbReference type="Gramene" id="ONK64194">
    <property type="protein sequence ID" value="ONK64194"/>
    <property type="gene ID" value="A4U43_C07F23080"/>
</dbReference>
<dbReference type="AlphaFoldDB" id="A0A5P1EED4"/>
<keyword evidence="1" id="KW-1133">Transmembrane helix</keyword>
<protein>
    <submittedName>
        <fullName evidence="2">Uncharacterized protein</fullName>
    </submittedName>
</protein>
<dbReference type="EMBL" id="CM007387">
    <property type="protein sequence ID" value="ONK64194.1"/>
    <property type="molecule type" value="Genomic_DNA"/>
</dbReference>
<accession>A0A5P1EED4</accession>
<feature type="transmembrane region" description="Helical" evidence="1">
    <location>
        <begin position="103"/>
        <end position="123"/>
    </location>
</feature>
<organism evidence="2 3">
    <name type="scientific">Asparagus officinalis</name>
    <name type="common">Garden asparagus</name>
    <dbReference type="NCBI Taxonomy" id="4686"/>
    <lineage>
        <taxon>Eukaryota</taxon>
        <taxon>Viridiplantae</taxon>
        <taxon>Streptophyta</taxon>
        <taxon>Embryophyta</taxon>
        <taxon>Tracheophyta</taxon>
        <taxon>Spermatophyta</taxon>
        <taxon>Magnoliopsida</taxon>
        <taxon>Liliopsida</taxon>
        <taxon>Asparagales</taxon>
        <taxon>Asparagaceae</taxon>
        <taxon>Asparagoideae</taxon>
        <taxon>Asparagus</taxon>
    </lineage>
</organism>
<dbReference type="Proteomes" id="UP000243459">
    <property type="component" value="Chromosome 7"/>
</dbReference>
<name>A0A5P1EED4_ASPOF</name>
<keyword evidence="3" id="KW-1185">Reference proteome</keyword>
<sequence>MYFVNRDTQIIASFVMANIFPKLGGHDDIPLQAHLLVDFLYARVNVSLPKLLFHNLTHIPLPCNWLYSWYLIMALSHAKQFIVTTQRVVLMLLRKFTRQFTIIVQRVVMMLVTQFTMLLMWPLTCSCMDTDVFVDMTTTDVAADMSTDMAATDGALASAGVASSS</sequence>
<proteinExistence type="predicted"/>
<keyword evidence="1" id="KW-0472">Membrane</keyword>
<gene>
    <name evidence="2" type="ORF">A4U43_C07F23080</name>
</gene>
<evidence type="ECO:0000313" key="2">
    <source>
        <dbReference type="EMBL" id="ONK64194.1"/>
    </source>
</evidence>
<reference evidence="3" key="1">
    <citation type="journal article" date="2017" name="Nat. Commun.">
        <title>The asparagus genome sheds light on the origin and evolution of a young Y chromosome.</title>
        <authorList>
            <person name="Harkess A."/>
            <person name="Zhou J."/>
            <person name="Xu C."/>
            <person name="Bowers J.E."/>
            <person name="Van der Hulst R."/>
            <person name="Ayyampalayam S."/>
            <person name="Mercati F."/>
            <person name="Riccardi P."/>
            <person name="McKain M.R."/>
            <person name="Kakrana A."/>
            <person name="Tang H."/>
            <person name="Ray J."/>
            <person name="Groenendijk J."/>
            <person name="Arikit S."/>
            <person name="Mathioni S.M."/>
            <person name="Nakano M."/>
            <person name="Shan H."/>
            <person name="Telgmann-Rauber A."/>
            <person name="Kanno A."/>
            <person name="Yue Z."/>
            <person name="Chen H."/>
            <person name="Li W."/>
            <person name="Chen Y."/>
            <person name="Xu X."/>
            <person name="Zhang Y."/>
            <person name="Luo S."/>
            <person name="Chen H."/>
            <person name="Gao J."/>
            <person name="Mao Z."/>
            <person name="Pires J.C."/>
            <person name="Luo M."/>
            <person name="Kudrna D."/>
            <person name="Wing R.A."/>
            <person name="Meyers B.C."/>
            <person name="Yi K."/>
            <person name="Kong H."/>
            <person name="Lavrijsen P."/>
            <person name="Sunseri F."/>
            <person name="Falavigna A."/>
            <person name="Ye Y."/>
            <person name="Leebens-Mack J.H."/>
            <person name="Chen G."/>
        </authorList>
    </citation>
    <scope>NUCLEOTIDE SEQUENCE [LARGE SCALE GENOMIC DNA]</scope>
    <source>
        <strain evidence="3">cv. DH0086</strain>
    </source>
</reference>
<evidence type="ECO:0000256" key="1">
    <source>
        <dbReference type="SAM" id="Phobius"/>
    </source>
</evidence>